<protein>
    <submittedName>
        <fullName evidence="1">DUF4262 domain-containing protein</fullName>
    </submittedName>
</protein>
<accession>A0A109XWX6</accession>
<dbReference type="EMBL" id="CP014060">
    <property type="protein sequence ID" value="AMG36816.1"/>
    <property type="molecule type" value="Genomic_DNA"/>
</dbReference>
<proteinExistence type="predicted"/>
<evidence type="ECO:0000313" key="2">
    <source>
        <dbReference type="Proteomes" id="UP000060602"/>
    </source>
</evidence>
<dbReference type="AlphaFoldDB" id="A0A109XWX6"/>
<dbReference type="Pfam" id="PF14081">
    <property type="entry name" value="DUF4262"/>
    <property type="match status" value="1"/>
</dbReference>
<dbReference type="RefSeq" id="WP_061072234.1">
    <property type="nucleotide sequence ID" value="NZ_CP014060.2"/>
</dbReference>
<organism evidence="1 2">
    <name type="scientific">Alcaligenes xylosoxydans xylosoxydans</name>
    <name type="common">Achromobacter xylosoxidans</name>
    <dbReference type="NCBI Taxonomy" id="85698"/>
    <lineage>
        <taxon>Bacteria</taxon>
        <taxon>Pseudomonadati</taxon>
        <taxon>Pseudomonadota</taxon>
        <taxon>Betaproteobacteria</taxon>
        <taxon>Burkholderiales</taxon>
        <taxon>Alcaligenaceae</taxon>
        <taxon>Achromobacter</taxon>
    </lineage>
</organism>
<evidence type="ECO:0000313" key="1">
    <source>
        <dbReference type="EMBL" id="AMG36816.1"/>
    </source>
</evidence>
<name>A0A109XWX6_ALCXX</name>
<dbReference type="Proteomes" id="UP000060602">
    <property type="component" value="Chromosome"/>
</dbReference>
<gene>
    <name evidence="1" type="ORF">AL504_12750</name>
</gene>
<dbReference type="InterPro" id="IPR025358">
    <property type="entry name" value="DUF4262"/>
</dbReference>
<reference evidence="2" key="1">
    <citation type="submission" date="2015-12" db="EMBL/GenBank/DDBJ databases">
        <title>FDA dAtabase for Regulatory Grade micrObial Sequences (FDA-ARGOS): Supporting development and validation of Infectious Disease Dx tests.</title>
        <authorList>
            <person name="Case J."/>
            <person name="Tallon L."/>
            <person name="Sadzewicz L."/>
            <person name="Sengamalay N."/>
            <person name="Ott S."/>
            <person name="Godinez A."/>
            <person name="Nagaraj S."/>
            <person name="Nadendla S."/>
            <person name="Sichtig H."/>
        </authorList>
    </citation>
    <scope>NUCLEOTIDE SEQUENCE [LARGE SCALE GENOMIC DNA]</scope>
    <source>
        <strain evidence="2">FDAARGOS_147</strain>
    </source>
</reference>
<sequence>MPAAPDIATALDAPHEVLDADERRFVGQIREHGWFRTEIFESEGQPGFSFTTGFWVGHGFPEIIVFSLPPQVTHDVLWSLYRAVAAGEPPPIGVPTAGIFGGFDALLAPVDKSHYPEHLGWNRWFHGGDDFPCVQLFWPDKSGRFPGQAGAQAAFQALQPDLSASDWSWPAAKPGP</sequence>